<dbReference type="InterPro" id="IPR036937">
    <property type="entry name" value="Adhesion_dom_fimbrial_sf"/>
</dbReference>
<feature type="signal peptide" evidence="1">
    <location>
        <begin position="1"/>
        <end position="27"/>
    </location>
</feature>
<comment type="caution">
    <text evidence="2">The sequence shown here is derived from an EMBL/GenBank/DDBJ whole genome shotgun (WGS) entry which is preliminary data.</text>
</comment>
<organism evidence="2 3">
    <name type="scientific">Citrobacter portucalensis</name>
    <dbReference type="NCBI Taxonomy" id="1639133"/>
    <lineage>
        <taxon>Bacteria</taxon>
        <taxon>Pseudomonadati</taxon>
        <taxon>Pseudomonadota</taxon>
        <taxon>Gammaproteobacteria</taxon>
        <taxon>Enterobacterales</taxon>
        <taxon>Enterobacteriaceae</taxon>
        <taxon>Citrobacter</taxon>
        <taxon>Citrobacter freundii complex</taxon>
    </lineage>
</organism>
<dbReference type="GO" id="GO:0043709">
    <property type="term" value="P:cell adhesion involved in single-species biofilm formation"/>
    <property type="evidence" value="ECO:0007669"/>
    <property type="project" value="TreeGrafter"/>
</dbReference>
<name>A0AAW7LNJ0_9ENTR</name>
<evidence type="ECO:0000313" key="3">
    <source>
        <dbReference type="Proteomes" id="UP001169985"/>
    </source>
</evidence>
<dbReference type="PANTHER" id="PTHR33420:SF12">
    <property type="entry name" value="FIMBRIN-LIKE PROTEIN FIMI-RELATED"/>
    <property type="match status" value="1"/>
</dbReference>
<gene>
    <name evidence="2" type="ORF">PEY55_06250</name>
</gene>
<dbReference type="InterPro" id="IPR050263">
    <property type="entry name" value="Bact_Fimbrial_Adh_Pro"/>
</dbReference>
<proteinExistence type="predicted"/>
<dbReference type="Proteomes" id="UP001169985">
    <property type="component" value="Unassembled WGS sequence"/>
</dbReference>
<protein>
    <submittedName>
        <fullName evidence="2">Fimbrial protein</fullName>
    </submittedName>
</protein>
<dbReference type="AlphaFoldDB" id="A0AAW7LNJ0"/>
<dbReference type="Gene3D" id="2.60.40.1090">
    <property type="entry name" value="Fimbrial-type adhesion domain"/>
    <property type="match status" value="1"/>
</dbReference>
<evidence type="ECO:0000256" key="1">
    <source>
        <dbReference type="SAM" id="SignalP"/>
    </source>
</evidence>
<reference evidence="2" key="1">
    <citation type="journal article" date="2023" name="Antimicrob Resist Infect Control">
        <title>Sanitary installations and wastewater plumbing as reservoir for the long-term circulation and transmission of carbapenemase producing Citrobacter freundii clones in a hospital setting.</title>
        <authorList>
            <person name="Hamerlinck H."/>
            <person name="Aerssens A."/>
            <person name="Boelens J."/>
            <person name="Dehaene A."/>
            <person name="McMahon M."/>
            <person name="Messiaen A.S."/>
            <person name="Vandendriessche S."/>
            <person name="Velghe A."/>
            <person name="Leroux-Roels I."/>
            <person name="Verhasselt B."/>
        </authorList>
    </citation>
    <scope>NUCLEOTIDE SEQUENCE</scope>
    <source>
        <strain evidence="2">UZG-GERCF-220920-Env23</strain>
    </source>
</reference>
<accession>A0AAW7LNJ0</accession>
<sequence>MKKQLLRGLMIGALATMGAGVSTMAQADGTAQLDLTVEANITAGTCAASVLDGETATATIGLGDVYVSEVFAKSKSKSFNLRFSDCAGLKDKTAKLRIASSNTLCTGSNSKNPEFANNSTSATKAGKTGMEIWSTATPAGTDSIQFNCGDPTSSEQTIDLSTATSTTPVDYPLSARLVPVSSPVTTLSQITAGDFLSNTVFTITYQ</sequence>
<dbReference type="SUPFAM" id="SSF49401">
    <property type="entry name" value="Bacterial adhesins"/>
    <property type="match status" value="1"/>
</dbReference>
<reference evidence="2" key="2">
    <citation type="submission" date="2023-01" db="EMBL/GenBank/DDBJ databases">
        <authorList>
            <person name="Hamerlinck H."/>
            <person name="Aerssens A."/>
            <person name="Boelens J."/>
            <person name="Messiaen A.-S."/>
            <person name="Vandendriessche S."/>
            <person name="Velghe A."/>
            <person name="Verhasselt B."/>
            <person name="Leroux-Roels I."/>
        </authorList>
    </citation>
    <scope>NUCLEOTIDE SEQUENCE</scope>
    <source>
        <strain evidence="2">UZG-GERCF-220920-Env23</strain>
    </source>
</reference>
<dbReference type="EMBL" id="JAQIHS010000006">
    <property type="protein sequence ID" value="MDN4367879.1"/>
    <property type="molecule type" value="Genomic_DNA"/>
</dbReference>
<evidence type="ECO:0000313" key="2">
    <source>
        <dbReference type="EMBL" id="MDN4367879.1"/>
    </source>
</evidence>
<dbReference type="RefSeq" id="WP_103285754.1">
    <property type="nucleotide sequence ID" value="NZ_CP134686.1"/>
</dbReference>
<feature type="chain" id="PRO_5043891362" evidence="1">
    <location>
        <begin position="28"/>
        <end position="206"/>
    </location>
</feature>
<dbReference type="InterPro" id="IPR008966">
    <property type="entry name" value="Adhesion_dom_sf"/>
</dbReference>
<dbReference type="PANTHER" id="PTHR33420">
    <property type="entry name" value="FIMBRIAL SUBUNIT ELFA-RELATED"/>
    <property type="match status" value="1"/>
</dbReference>
<keyword evidence="1" id="KW-0732">Signal</keyword>
<dbReference type="GO" id="GO:0009289">
    <property type="term" value="C:pilus"/>
    <property type="evidence" value="ECO:0007669"/>
    <property type="project" value="InterPro"/>
</dbReference>